<keyword evidence="2" id="KW-1185">Reference proteome</keyword>
<protein>
    <submittedName>
        <fullName evidence="3">Uncharacterized protein LOC107482136</fullName>
    </submittedName>
</protein>
<gene>
    <name evidence="3" type="primary">LOC107482136</name>
</gene>
<reference evidence="3" key="2">
    <citation type="submission" date="2025-08" db="UniProtKB">
        <authorList>
            <consortium name="RefSeq"/>
        </authorList>
    </citation>
    <scope>IDENTIFICATION</scope>
    <source>
        <tissue evidence="3">Whole plant</tissue>
    </source>
</reference>
<dbReference type="InterPro" id="IPR027417">
    <property type="entry name" value="P-loop_NTPase"/>
</dbReference>
<dbReference type="Proteomes" id="UP000515211">
    <property type="component" value="Chromosome 3"/>
</dbReference>
<dbReference type="PANTHER" id="PTHR23274:SF48">
    <property type="entry name" value="ATP-DEPENDENT DNA HELICASE"/>
    <property type="match status" value="1"/>
</dbReference>
<organism evidence="2 3">
    <name type="scientific">Arachis duranensis</name>
    <name type="common">Wild peanut</name>
    <dbReference type="NCBI Taxonomy" id="130453"/>
    <lineage>
        <taxon>Eukaryota</taxon>
        <taxon>Viridiplantae</taxon>
        <taxon>Streptophyta</taxon>
        <taxon>Embryophyta</taxon>
        <taxon>Tracheophyta</taxon>
        <taxon>Spermatophyta</taxon>
        <taxon>Magnoliopsida</taxon>
        <taxon>eudicotyledons</taxon>
        <taxon>Gunneridae</taxon>
        <taxon>Pentapetalae</taxon>
        <taxon>rosids</taxon>
        <taxon>fabids</taxon>
        <taxon>Fabales</taxon>
        <taxon>Fabaceae</taxon>
        <taxon>Papilionoideae</taxon>
        <taxon>50 kb inversion clade</taxon>
        <taxon>dalbergioids sensu lato</taxon>
        <taxon>Dalbergieae</taxon>
        <taxon>Pterocarpus clade</taxon>
        <taxon>Arachis</taxon>
    </lineage>
</organism>
<dbReference type="GO" id="GO:0006260">
    <property type="term" value="P:DNA replication"/>
    <property type="evidence" value="ECO:0007669"/>
    <property type="project" value="TreeGrafter"/>
</dbReference>
<dbReference type="GO" id="GO:0005657">
    <property type="term" value="C:replication fork"/>
    <property type="evidence" value="ECO:0007669"/>
    <property type="project" value="TreeGrafter"/>
</dbReference>
<accession>A0A6P4CX98</accession>
<dbReference type="KEGG" id="adu:107482136"/>
<evidence type="ECO:0000313" key="3">
    <source>
        <dbReference type="RefSeq" id="XP_015958024.1"/>
    </source>
</evidence>
<dbReference type="GeneID" id="107482136"/>
<evidence type="ECO:0000313" key="2">
    <source>
        <dbReference type="Proteomes" id="UP000515211"/>
    </source>
</evidence>
<feature type="domain" description="DNA helicase Pif1-like 2B" evidence="1">
    <location>
        <begin position="84"/>
        <end position="130"/>
    </location>
</feature>
<dbReference type="SUPFAM" id="SSF52540">
    <property type="entry name" value="P-loop containing nucleoside triphosphate hydrolases"/>
    <property type="match status" value="1"/>
</dbReference>
<dbReference type="PANTHER" id="PTHR23274">
    <property type="entry name" value="DNA HELICASE-RELATED"/>
    <property type="match status" value="1"/>
</dbReference>
<dbReference type="InterPro" id="IPR049163">
    <property type="entry name" value="Pif1-like_2B_dom"/>
</dbReference>
<evidence type="ECO:0000259" key="1">
    <source>
        <dbReference type="Pfam" id="PF21530"/>
    </source>
</evidence>
<dbReference type="Pfam" id="PF21530">
    <property type="entry name" value="Pif1_2B_dom"/>
    <property type="match status" value="1"/>
</dbReference>
<reference evidence="2" key="1">
    <citation type="journal article" date="2016" name="Nat. Genet.">
        <title>The genome sequences of Arachis duranensis and Arachis ipaensis, the diploid ancestors of cultivated peanut.</title>
        <authorList>
            <person name="Bertioli D.J."/>
            <person name="Cannon S.B."/>
            <person name="Froenicke L."/>
            <person name="Huang G."/>
            <person name="Farmer A.D."/>
            <person name="Cannon E.K."/>
            <person name="Liu X."/>
            <person name="Gao D."/>
            <person name="Clevenger J."/>
            <person name="Dash S."/>
            <person name="Ren L."/>
            <person name="Moretzsohn M.C."/>
            <person name="Shirasawa K."/>
            <person name="Huang W."/>
            <person name="Vidigal B."/>
            <person name="Abernathy B."/>
            <person name="Chu Y."/>
            <person name="Niederhuth C.E."/>
            <person name="Umale P."/>
            <person name="Araujo A.C."/>
            <person name="Kozik A."/>
            <person name="Kim K.D."/>
            <person name="Burow M.D."/>
            <person name="Varshney R.K."/>
            <person name="Wang X."/>
            <person name="Zhang X."/>
            <person name="Barkley N."/>
            <person name="Guimaraes P.M."/>
            <person name="Isobe S."/>
            <person name="Guo B."/>
            <person name="Liao B."/>
            <person name="Stalker H.T."/>
            <person name="Schmitz R.J."/>
            <person name="Scheffler B.E."/>
            <person name="Leal-Bertioli S.C."/>
            <person name="Xun X."/>
            <person name="Jackson S.A."/>
            <person name="Michelmore R."/>
            <person name="Ozias-Akins P."/>
        </authorList>
    </citation>
    <scope>NUCLEOTIDE SEQUENCE [LARGE SCALE GENOMIC DNA]</scope>
    <source>
        <strain evidence="2">cv. V14167</strain>
    </source>
</reference>
<dbReference type="RefSeq" id="XP_015958024.1">
    <property type="nucleotide sequence ID" value="XM_016102538.1"/>
</dbReference>
<dbReference type="AlphaFoldDB" id="A0A6P4CX98"/>
<sequence length="179" mass="20002">MRLQSTITDGQVIIEVIYSDYIADMCNESNLKCRTVLAPTIYVVDEVNDYMTAMNSNECKTYVSSNKCLFKGGSNEIQAMHTPEFLATIKCLRVPNHELKLKIGCPVMLIRNIDHSSGLCNGTKLIITRLVDKVIEAKLLNSNDSVNKVFIPIMTLTPSDAKLLLDSNGDNFPFCYLTQ</sequence>
<name>A0A6P4CX98_ARADU</name>
<proteinExistence type="predicted"/>